<evidence type="ECO:0000256" key="1">
    <source>
        <dbReference type="SAM" id="Coils"/>
    </source>
</evidence>
<dbReference type="Proteomes" id="UP000019487">
    <property type="component" value="Unassembled WGS sequence"/>
</dbReference>
<keyword evidence="3" id="KW-1185">Reference proteome</keyword>
<dbReference type="EMBL" id="AYSA01000622">
    <property type="protein sequence ID" value="ESZ90495.1"/>
    <property type="molecule type" value="Genomic_DNA"/>
</dbReference>
<name>W9C7F0_SCLBF</name>
<gene>
    <name evidence="2" type="ORF">SBOR_9125</name>
</gene>
<evidence type="ECO:0000313" key="2">
    <source>
        <dbReference type="EMBL" id="ESZ90495.1"/>
    </source>
</evidence>
<dbReference type="HOGENOM" id="CLU_2334848_0_0_1"/>
<proteinExistence type="predicted"/>
<sequence length="98" mass="11000">MSIPPPGFVTPPNRLLNQKKSLPPQAHLLFNHVSEEIFNIILVPLIQGPLIQAVRAARQSQELIDSLKRSMDSLRRSIDQVTAALERIRVANPKKSDE</sequence>
<comment type="caution">
    <text evidence="2">The sequence shown here is derived from an EMBL/GenBank/DDBJ whole genome shotgun (WGS) entry which is preliminary data.</text>
</comment>
<accession>W9C7F0</accession>
<keyword evidence="1" id="KW-0175">Coiled coil</keyword>
<feature type="coiled-coil region" evidence="1">
    <location>
        <begin position="57"/>
        <end position="84"/>
    </location>
</feature>
<reference evidence="2 3" key="1">
    <citation type="journal article" date="2014" name="Genome Announc.">
        <title>Draft genome sequence of Sclerotinia borealis, a psychrophilic plant pathogenic fungus.</title>
        <authorList>
            <person name="Mardanov A.V."/>
            <person name="Beletsky A.V."/>
            <person name="Kadnikov V.V."/>
            <person name="Ignatov A.N."/>
            <person name="Ravin N.V."/>
        </authorList>
    </citation>
    <scope>NUCLEOTIDE SEQUENCE [LARGE SCALE GENOMIC DNA]</scope>
    <source>
        <strain evidence="3">F-4157</strain>
    </source>
</reference>
<dbReference type="AlphaFoldDB" id="W9C7F0"/>
<protein>
    <submittedName>
        <fullName evidence="2">Uncharacterized protein</fullName>
    </submittedName>
</protein>
<organism evidence="2 3">
    <name type="scientific">Sclerotinia borealis (strain F-4128)</name>
    <dbReference type="NCBI Taxonomy" id="1432307"/>
    <lineage>
        <taxon>Eukaryota</taxon>
        <taxon>Fungi</taxon>
        <taxon>Dikarya</taxon>
        <taxon>Ascomycota</taxon>
        <taxon>Pezizomycotina</taxon>
        <taxon>Leotiomycetes</taxon>
        <taxon>Helotiales</taxon>
        <taxon>Sclerotiniaceae</taxon>
        <taxon>Sclerotinia</taxon>
    </lineage>
</organism>
<evidence type="ECO:0000313" key="3">
    <source>
        <dbReference type="Proteomes" id="UP000019487"/>
    </source>
</evidence>